<evidence type="ECO:0000313" key="8">
    <source>
        <dbReference type="Proteomes" id="UP000473826"/>
    </source>
</evidence>
<dbReference type="GO" id="GO:0006545">
    <property type="term" value="P:glycine biosynthetic process"/>
    <property type="evidence" value="ECO:0007669"/>
    <property type="project" value="TreeGrafter"/>
</dbReference>
<dbReference type="GO" id="GO:0005829">
    <property type="term" value="C:cytosol"/>
    <property type="evidence" value="ECO:0007669"/>
    <property type="project" value="TreeGrafter"/>
</dbReference>
<dbReference type="NCBIfam" id="NF041359">
    <property type="entry name" value="GntG_guanitoxin"/>
    <property type="match status" value="1"/>
</dbReference>
<dbReference type="GO" id="GO:0006567">
    <property type="term" value="P:L-threonine catabolic process"/>
    <property type="evidence" value="ECO:0007669"/>
    <property type="project" value="TreeGrafter"/>
</dbReference>
<dbReference type="InterPro" id="IPR001597">
    <property type="entry name" value="ArAA_b-elim_lyase/Thr_aldolase"/>
</dbReference>
<organism evidence="7 8">
    <name type="scientific">Vanrija humicola</name>
    <name type="common">Yeast</name>
    <name type="synonym">Cryptococcus humicola</name>
    <dbReference type="NCBI Taxonomy" id="5417"/>
    <lineage>
        <taxon>Eukaryota</taxon>
        <taxon>Fungi</taxon>
        <taxon>Dikarya</taxon>
        <taxon>Basidiomycota</taxon>
        <taxon>Agaricomycotina</taxon>
        <taxon>Tremellomycetes</taxon>
        <taxon>Trichosporonales</taxon>
        <taxon>Trichosporonaceae</taxon>
        <taxon>Vanrija</taxon>
    </lineage>
</organism>
<evidence type="ECO:0000256" key="3">
    <source>
        <dbReference type="ARBA" id="ARBA00022898"/>
    </source>
</evidence>
<keyword evidence="3" id="KW-0663">Pyridoxal phosphate</keyword>
<dbReference type="GO" id="GO:0008732">
    <property type="term" value="F:L-allo-threonine aldolase activity"/>
    <property type="evidence" value="ECO:0007669"/>
    <property type="project" value="TreeGrafter"/>
</dbReference>
<dbReference type="InterPro" id="IPR015421">
    <property type="entry name" value="PyrdxlP-dep_Trfase_major"/>
</dbReference>
<protein>
    <recommendedName>
        <fullName evidence="6">Aromatic amino acid beta-eliminating lyase/threonine aldolase domain-containing protein</fullName>
    </recommendedName>
</protein>
<dbReference type="EMBL" id="QKWK01000001">
    <property type="protein sequence ID" value="TXT15531.1"/>
    <property type="molecule type" value="Genomic_DNA"/>
</dbReference>
<dbReference type="Gene3D" id="3.90.1150.10">
    <property type="entry name" value="Aspartate Aminotransferase, domain 1"/>
    <property type="match status" value="1"/>
</dbReference>
<comment type="caution">
    <text evidence="7">The sequence shown here is derived from an EMBL/GenBank/DDBJ whole genome shotgun (WGS) entry which is preliminary data.</text>
</comment>
<dbReference type="SUPFAM" id="SSF53383">
    <property type="entry name" value="PLP-dependent transferases"/>
    <property type="match status" value="1"/>
</dbReference>
<dbReference type="Proteomes" id="UP000473826">
    <property type="component" value="Unassembled WGS sequence"/>
</dbReference>
<name>A0A7D8VAT3_VANHU</name>
<dbReference type="InterPro" id="IPR023603">
    <property type="entry name" value="Low_specificity_L-TA-like"/>
</dbReference>
<evidence type="ECO:0000256" key="5">
    <source>
        <dbReference type="PIRSR" id="PIRSR017617-1"/>
    </source>
</evidence>
<keyword evidence="8" id="KW-1185">Reference proteome</keyword>
<proteinExistence type="inferred from homology"/>
<dbReference type="OrthoDB" id="10261951at2759"/>
<dbReference type="PANTHER" id="PTHR48097:SF9">
    <property type="entry name" value="L-THREONINE ALDOLASE"/>
    <property type="match status" value="1"/>
</dbReference>
<comment type="cofactor">
    <cofactor evidence="1">
        <name>pyridoxal 5'-phosphate</name>
        <dbReference type="ChEBI" id="CHEBI:597326"/>
    </cofactor>
</comment>
<keyword evidence="4" id="KW-0456">Lyase</keyword>
<reference evidence="7 8" key="1">
    <citation type="journal article" date="2019" name="PLoS Genet.">
        <title>Convergent evolution of linked mating-type loci in basidiomycete fungi.</title>
        <authorList>
            <person name="Sun S."/>
            <person name="Coelho M.A."/>
            <person name="Heitman J."/>
            <person name="Nowrousian M."/>
        </authorList>
    </citation>
    <scope>NUCLEOTIDE SEQUENCE [LARGE SCALE GENOMIC DNA]</scope>
    <source>
        <strain evidence="7 8">CBS 4282</strain>
    </source>
</reference>
<sequence length="404" mass="42842">MSTSAQPLQPATDPADDITEAFGGAANVAHLRHVARDFRTDTITMPTDAQVAYAARASRGDDVEGEDASTTALEDRIARLAGKEAALLCLSATMCNALAVRSHLAQPPHSVIVDARSHTFKNEAGGAALFSQATSHALTPKNGLYLVREDIEPELQLGYDVHTAPTRLIMLEDTINGVVVPPAEVARIADMAGEHGILLHVDGARVWNSAAAAIEAQGGVHDDAGLGAALAEILKPYHTASLCLSKGLGAPLGSALVGDKRLIDRARWFRKAFGGAWRQSGQMAAQADWALTHHFPRLVNTHKLARRLADELQAAGCSILAPVDTNMVFFDAAPLGLSFDRVKAALAALDEPITLGSNRLVVHHQTSPQAVADLVETIRTLAGSVSEEEKARVRSQKPAALGYR</sequence>
<comment type="similarity">
    <text evidence="2">Belongs to the threonine aldolase family.</text>
</comment>
<evidence type="ECO:0000256" key="4">
    <source>
        <dbReference type="ARBA" id="ARBA00023239"/>
    </source>
</evidence>
<dbReference type="Pfam" id="PF01212">
    <property type="entry name" value="Beta_elim_lyase"/>
    <property type="match status" value="1"/>
</dbReference>
<dbReference type="FunFam" id="3.40.640.10:FF:000030">
    <property type="entry name" value="Low-specificity L-threonine aldolase"/>
    <property type="match status" value="1"/>
</dbReference>
<evidence type="ECO:0000313" key="7">
    <source>
        <dbReference type="EMBL" id="TXT15531.1"/>
    </source>
</evidence>
<evidence type="ECO:0000259" key="6">
    <source>
        <dbReference type="Pfam" id="PF01212"/>
    </source>
</evidence>
<feature type="modified residue" description="N6-(pyridoxal phosphate)lysine" evidence="5">
    <location>
        <position position="246"/>
    </location>
</feature>
<dbReference type="Gene3D" id="3.40.640.10">
    <property type="entry name" value="Type I PLP-dependent aspartate aminotransferase-like (Major domain)"/>
    <property type="match status" value="1"/>
</dbReference>
<gene>
    <name evidence="7" type="ORF">VHUM_00034</name>
</gene>
<dbReference type="PANTHER" id="PTHR48097">
    <property type="entry name" value="L-THREONINE ALDOLASE-RELATED"/>
    <property type="match status" value="1"/>
</dbReference>
<dbReference type="PIRSF" id="PIRSF017617">
    <property type="entry name" value="Thr_aldolase"/>
    <property type="match status" value="1"/>
</dbReference>
<feature type="domain" description="Aromatic amino acid beta-eliminating lyase/threonine aldolase" evidence="6">
    <location>
        <begin position="37"/>
        <end position="332"/>
    </location>
</feature>
<evidence type="ECO:0000256" key="2">
    <source>
        <dbReference type="ARBA" id="ARBA00006966"/>
    </source>
</evidence>
<dbReference type="InterPro" id="IPR015424">
    <property type="entry name" value="PyrdxlP-dep_Trfase"/>
</dbReference>
<evidence type="ECO:0000256" key="1">
    <source>
        <dbReference type="ARBA" id="ARBA00001933"/>
    </source>
</evidence>
<dbReference type="AlphaFoldDB" id="A0A7D8VAT3"/>
<accession>A0A7D8VAT3</accession>
<dbReference type="InterPro" id="IPR015422">
    <property type="entry name" value="PyrdxlP-dep_Trfase_small"/>
</dbReference>